<protein>
    <submittedName>
        <fullName evidence="1">Uncharacterized protein</fullName>
    </submittedName>
</protein>
<accession>A0A0A8YNH0</accession>
<dbReference type="EMBL" id="GBRH01269621">
    <property type="protein sequence ID" value="JAD28274.1"/>
    <property type="molecule type" value="Transcribed_RNA"/>
</dbReference>
<evidence type="ECO:0000313" key="1">
    <source>
        <dbReference type="EMBL" id="JAD28274.1"/>
    </source>
</evidence>
<proteinExistence type="predicted"/>
<name>A0A0A8YNH0_ARUDO</name>
<sequence>MGSDENKVHIHYRACSAKLDPLF</sequence>
<organism evidence="1">
    <name type="scientific">Arundo donax</name>
    <name type="common">Giant reed</name>
    <name type="synonym">Donax arundinaceus</name>
    <dbReference type="NCBI Taxonomy" id="35708"/>
    <lineage>
        <taxon>Eukaryota</taxon>
        <taxon>Viridiplantae</taxon>
        <taxon>Streptophyta</taxon>
        <taxon>Embryophyta</taxon>
        <taxon>Tracheophyta</taxon>
        <taxon>Spermatophyta</taxon>
        <taxon>Magnoliopsida</taxon>
        <taxon>Liliopsida</taxon>
        <taxon>Poales</taxon>
        <taxon>Poaceae</taxon>
        <taxon>PACMAD clade</taxon>
        <taxon>Arundinoideae</taxon>
        <taxon>Arundineae</taxon>
        <taxon>Arundo</taxon>
    </lineage>
</organism>
<reference evidence="1" key="2">
    <citation type="journal article" date="2015" name="Data Brief">
        <title>Shoot transcriptome of the giant reed, Arundo donax.</title>
        <authorList>
            <person name="Barrero R.A."/>
            <person name="Guerrero F.D."/>
            <person name="Moolhuijzen P."/>
            <person name="Goolsby J.A."/>
            <person name="Tidwell J."/>
            <person name="Bellgard S.E."/>
            <person name="Bellgard M.I."/>
        </authorList>
    </citation>
    <scope>NUCLEOTIDE SEQUENCE</scope>
    <source>
        <tissue evidence="1">Shoot tissue taken approximately 20 cm above the soil surface</tissue>
    </source>
</reference>
<reference evidence="1" key="1">
    <citation type="submission" date="2014-09" db="EMBL/GenBank/DDBJ databases">
        <authorList>
            <person name="Magalhaes I.L.F."/>
            <person name="Oliveira U."/>
            <person name="Santos F.R."/>
            <person name="Vidigal T.H.D.A."/>
            <person name="Brescovit A.D."/>
            <person name="Santos A.J."/>
        </authorList>
    </citation>
    <scope>NUCLEOTIDE SEQUENCE</scope>
    <source>
        <tissue evidence="1">Shoot tissue taken approximately 20 cm above the soil surface</tissue>
    </source>
</reference>
<dbReference type="AlphaFoldDB" id="A0A0A8YNH0"/>